<evidence type="ECO:0000313" key="2">
    <source>
        <dbReference type="EMBL" id="KAE9317809.1"/>
    </source>
</evidence>
<accession>A0A6G0R4Q0</accession>
<dbReference type="AlphaFoldDB" id="A0A6G0R4Q0"/>
<sequence>MSGIAYLFLGVMWCKSTVAAFSLCSRSTMVCAAFPELYDDKNPASIRRAVALLPSCGRGLRSHALGCSASVAAVFASRRLAWSYSSGACQGVRE</sequence>
<dbReference type="Proteomes" id="UP000486351">
    <property type="component" value="Unassembled WGS sequence"/>
</dbReference>
<feature type="signal peptide" evidence="1">
    <location>
        <begin position="1"/>
        <end position="19"/>
    </location>
</feature>
<evidence type="ECO:0008006" key="4">
    <source>
        <dbReference type="Google" id="ProtNLM"/>
    </source>
</evidence>
<comment type="caution">
    <text evidence="2">The sequence shown here is derived from an EMBL/GenBank/DDBJ whole genome shotgun (WGS) entry which is preliminary data.</text>
</comment>
<reference evidence="2 3" key="1">
    <citation type="submission" date="2018-09" db="EMBL/GenBank/DDBJ databases">
        <title>Genomic investigation of the strawberry pathogen Phytophthora fragariae indicates pathogenicity is determined by transcriptional variation in three key races.</title>
        <authorList>
            <person name="Adams T.M."/>
            <person name="Armitage A.D."/>
            <person name="Sobczyk M.K."/>
            <person name="Bates H.J."/>
            <person name="Dunwell J.M."/>
            <person name="Nellist C.F."/>
            <person name="Harrison R.J."/>
        </authorList>
    </citation>
    <scope>NUCLEOTIDE SEQUENCE [LARGE SCALE GENOMIC DNA]</scope>
    <source>
        <strain evidence="2 3">NOV-77</strain>
    </source>
</reference>
<evidence type="ECO:0000256" key="1">
    <source>
        <dbReference type="SAM" id="SignalP"/>
    </source>
</evidence>
<gene>
    <name evidence="2" type="ORF">PF008_g18650</name>
</gene>
<keyword evidence="1" id="KW-0732">Signal</keyword>
<organism evidence="2 3">
    <name type="scientific">Phytophthora fragariae</name>
    <dbReference type="NCBI Taxonomy" id="53985"/>
    <lineage>
        <taxon>Eukaryota</taxon>
        <taxon>Sar</taxon>
        <taxon>Stramenopiles</taxon>
        <taxon>Oomycota</taxon>
        <taxon>Peronosporomycetes</taxon>
        <taxon>Peronosporales</taxon>
        <taxon>Peronosporaceae</taxon>
        <taxon>Phytophthora</taxon>
    </lineage>
</organism>
<name>A0A6G0R4Q0_9STRA</name>
<feature type="chain" id="PRO_5026245804" description="Secreted protein" evidence="1">
    <location>
        <begin position="20"/>
        <end position="94"/>
    </location>
</feature>
<proteinExistence type="predicted"/>
<protein>
    <recommendedName>
        <fullName evidence="4">Secreted protein</fullName>
    </recommendedName>
</protein>
<evidence type="ECO:0000313" key="3">
    <source>
        <dbReference type="Proteomes" id="UP000486351"/>
    </source>
</evidence>
<dbReference type="EMBL" id="QXFY01001436">
    <property type="protein sequence ID" value="KAE9317809.1"/>
    <property type="molecule type" value="Genomic_DNA"/>
</dbReference>